<organism evidence="1 2">
    <name type="scientific">Rattus norvegicus</name>
    <name type="common">Rat</name>
    <dbReference type="NCBI Taxonomy" id="10116"/>
    <lineage>
        <taxon>Eukaryota</taxon>
        <taxon>Metazoa</taxon>
        <taxon>Chordata</taxon>
        <taxon>Craniata</taxon>
        <taxon>Vertebrata</taxon>
        <taxon>Euteleostomi</taxon>
        <taxon>Mammalia</taxon>
        <taxon>Eutheria</taxon>
        <taxon>Euarchontoglires</taxon>
        <taxon>Glires</taxon>
        <taxon>Rodentia</taxon>
        <taxon>Myomorpha</taxon>
        <taxon>Muroidea</taxon>
        <taxon>Muridae</taxon>
        <taxon>Murinae</taxon>
        <taxon>Rattus</taxon>
    </lineage>
</organism>
<dbReference type="AlphaFoldDB" id="A6JFV7"/>
<dbReference type="Proteomes" id="UP000234681">
    <property type="component" value="Chromosome 13"/>
</dbReference>
<accession>A6JFV7</accession>
<sequence>MLGSKSMSPYPPKTYSLTFLFSHPPLLHSSFLP</sequence>
<gene>
    <name evidence="1" type="ORF">rCG_20156</name>
</gene>
<name>A6JFV7_RAT</name>
<dbReference type="EMBL" id="CH473985">
    <property type="protein sequence ID" value="EDL94614.1"/>
    <property type="molecule type" value="Genomic_DNA"/>
</dbReference>
<evidence type="ECO:0000313" key="2">
    <source>
        <dbReference type="Proteomes" id="UP000234681"/>
    </source>
</evidence>
<proteinExistence type="predicted"/>
<evidence type="ECO:0000313" key="1">
    <source>
        <dbReference type="EMBL" id="EDL94614.1"/>
    </source>
</evidence>
<protein>
    <submittedName>
        <fullName evidence="1">RCG20156, isoform CRA_b</fullName>
    </submittedName>
</protein>
<reference evidence="2" key="1">
    <citation type="submission" date="2005-09" db="EMBL/GenBank/DDBJ databases">
        <authorList>
            <person name="Mural R.J."/>
            <person name="Li P.W."/>
            <person name="Adams M.D."/>
            <person name="Amanatides P.G."/>
            <person name="Baden-Tillson H."/>
            <person name="Barnstead M."/>
            <person name="Chin S.H."/>
            <person name="Dew I."/>
            <person name="Evans C.A."/>
            <person name="Ferriera S."/>
            <person name="Flanigan M."/>
            <person name="Fosler C."/>
            <person name="Glodek A."/>
            <person name="Gu Z."/>
            <person name="Holt R.A."/>
            <person name="Jennings D."/>
            <person name="Kraft C.L."/>
            <person name="Lu F."/>
            <person name="Nguyen T."/>
            <person name="Nusskern D.R."/>
            <person name="Pfannkoch C.M."/>
            <person name="Sitter C."/>
            <person name="Sutton G.G."/>
            <person name="Venter J.C."/>
            <person name="Wang Z."/>
            <person name="Woodage T."/>
            <person name="Zheng X.H."/>
            <person name="Zhong F."/>
        </authorList>
    </citation>
    <scope>NUCLEOTIDE SEQUENCE [LARGE SCALE GENOMIC DNA]</scope>
    <source>
        <strain>BN</strain>
        <strain evidence="2">Sprague-Dawley</strain>
    </source>
</reference>